<dbReference type="SUPFAM" id="SSF52058">
    <property type="entry name" value="L domain-like"/>
    <property type="match status" value="1"/>
</dbReference>
<dbReference type="AlphaFoldDB" id="A0AAD7PZJ9"/>
<dbReference type="Pfam" id="PF23247">
    <property type="entry name" value="LRR_RPS2"/>
    <property type="match status" value="3"/>
</dbReference>
<evidence type="ECO:0000313" key="8">
    <source>
        <dbReference type="Proteomes" id="UP001163823"/>
    </source>
</evidence>
<evidence type="ECO:0000259" key="6">
    <source>
        <dbReference type="Pfam" id="PF23247"/>
    </source>
</evidence>
<evidence type="ECO:0000259" key="5">
    <source>
        <dbReference type="Pfam" id="PF00931"/>
    </source>
</evidence>
<dbReference type="SUPFAM" id="SSF52047">
    <property type="entry name" value="RNI-like"/>
    <property type="match status" value="1"/>
</dbReference>
<name>A0AAD7PZJ9_QUISA</name>
<gene>
    <name evidence="7" type="ORF">O6P43_010020</name>
</gene>
<keyword evidence="3" id="KW-0611">Plant defense</keyword>
<feature type="domain" description="Disease resistance protein At4g27190-like leucine-rich repeats" evidence="6">
    <location>
        <begin position="1028"/>
        <end position="1126"/>
    </location>
</feature>
<keyword evidence="2" id="KW-0547">Nucleotide-binding</keyword>
<keyword evidence="4" id="KW-0067">ATP-binding</keyword>
<proteinExistence type="inferred from homology"/>
<dbReference type="InterPro" id="IPR050905">
    <property type="entry name" value="Plant_NBS-LRR"/>
</dbReference>
<feature type="domain" description="NB-ARC" evidence="5">
    <location>
        <begin position="164"/>
        <end position="234"/>
    </location>
</feature>
<dbReference type="Gene3D" id="3.80.10.10">
    <property type="entry name" value="Ribonuclease Inhibitor"/>
    <property type="match status" value="4"/>
</dbReference>
<dbReference type="GO" id="GO:0005524">
    <property type="term" value="F:ATP binding"/>
    <property type="evidence" value="ECO:0007669"/>
    <property type="project" value="UniProtKB-KW"/>
</dbReference>
<dbReference type="InterPro" id="IPR057135">
    <property type="entry name" value="At4g27190-like_LRR"/>
</dbReference>
<evidence type="ECO:0000256" key="3">
    <source>
        <dbReference type="ARBA" id="ARBA00022821"/>
    </source>
</evidence>
<dbReference type="Proteomes" id="UP001163823">
    <property type="component" value="Chromosome 4"/>
</dbReference>
<dbReference type="GO" id="GO:0043531">
    <property type="term" value="F:ADP binding"/>
    <property type="evidence" value="ECO:0007669"/>
    <property type="project" value="InterPro"/>
</dbReference>
<protein>
    <submittedName>
        <fullName evidence="7">Disease resistance protein</fullName>
    </submittedName>
</protein>
<dbReference type="Gene3D" id="1.10.8.430">
    <property type="entry name" value="Helical domain of apoptotic protease-activating factors"/>
    <property type="match status" value="1"/>
</dbReference>
<sequence length="1215" mass="137560">MDFLIASGTGFTSKVGESLVSPIARQFSYMFEYDKNISKLKEEHEKLKEKKYGVKGKVEADERKARQVPGNIKGWLTRVDKIDGEIEGFYKDEVNRRKRCLGGWCPNLKTRYSMSKKAVKKTEDILNIREEIKVDIMSYRPAPLPLASKYATKDIMSLESRLPTMNEILRTLKDESINIISICGMGGVGKTSLVKMLIKIVEADKLYDEVVMAVVSQNPDIMKIQGQIADGLDFKFDKESELGRAVPDFESIGIPSKEQLKGIKILLTSRNEVECCKMGSKIFKISDLLANESWDLFKMMAADTVDQPNIKQIAKQVVKECGPFPLAIVTVAKALKGKKLHSWEAALARLRKPSRTSFSKMQECIELSYNFLKNKEAKEFLLLSASLFPEDSDIPIEDIFRCGLGFGWFKDSVDVILDARNEVHSLVDELKGCFLLLDSNENGCIKMHDVVRDAAKFIASRPEHGFMIRCDAELMEWPHKDSCHDSSVISLKFGNLKDHPGGLECPKLNLLHVAYGKDSALPECNFFQGMTSLKVLSLQKLEILSDFQPLQNLHTLRLEHCRLKDISAIVIPLKKLEILSLFGSKIDGVSESVGQLSNLKLLDLTNCKVENKGTYHGVFTAPPTSFLQLQELYMRSMYFQWIIDYDTLRSLSRQLKALELVLETDLMPKDLGFENLVKFFIYLGNPSSFEFAYFIFKCFGGFDRSDGFTGPNYFAIEGADYKYIKESFSIPQLMRKSHVLMLVNVINLRNNVHELDGEGFPNLQDLTINKCSDLECLVDESETIDSQCFGRLRSLKVYDCEKLKSFFPSSLAFEKIGFSNLVELTLGRLPCLIGLVHAKGESRQSFTEATVTKIDKYHSLDLEVIFPNLSLKLLDVIQRIEPREVTSFDNLTSLKVSECKRLRYLFSSFVPKLVDNLSTLEVWGCEVLEEVVKKEVDISSHSTSNKLQAYAPRWTSLKSIIIEHCHKLKAFDSEIPILFSFSPSPVIETTKIETSNHQYQFPNKQVALNENKSVVAANVDSITYYQGETLHKVEELLLINCDSLEVVFQLENINYSNPLFNSIHEMFFASLKNLKHIWRMGRQPVIGFQNLRDLYVSECGELTYIMLPPVANLLINLDALYVGQCNALKTVIANGEVNMTYFPLVESIELSHLPELESFCDQSCSLEWPSKVKFDVSGCPKLKNMDKFFINDGGRNVVSDLEEGNNDQAAGTSTK</sequence>
<evidence type="ECO:0000256" key="2">
    <source>
        <dbReference type="ARBA" id="ARBA00022741"/>
    </source>
</evidence>
<keyword evidence="8" id="KW-1185">Reference proteome</keyword>
<dbReference type="InterPro" id="IPR042197">
    <property type="entry name" value="Apaf_helical"/>
</dbReference>
<organism evidence="7 8">
    <name type="scientific">Quillaja saponaria</name>
    <name type="common">Soap bark tree</name>
    <dbReference type="NCBI Taxonomy" id="32244"/>
    <lineage>
        <taxon>Eukaryota</taxon>
        <taxon>Viridiplantae</taxon>
        <taxon>Streptophyta</taxon>
        <taxon>Embryophyta</taxon>
        <taxon>Tracheophyta</taxon>
        <taxon>Spermatophyta</taxon>
        <taxon>Magnoliopsida</taxon>
        <taxon>eudicotyledons</taxon>
        <taxon>Gunneridae</taxon>
        <taxon>Pentapetalae</taxon>
        <taxon>rosids</taxon>
        <taxon>fabids</taxon>
        <taxon>Fabales</taxon>
        <taxon>Quillajaceae</taxon>
        <taxon>Quillaja</taxon>
    </lineage>
</organism>
<accession>A0AAD7PZJ9</accession>
<dbReference type="InterPro" id="IPR002182">
    <property type="entry name" value="NB-ARC"/>
</dbReference>
<feature type="domain" description="Disease resistance protein At4g27190-like leucine-rich repeats" evidence="6">
    <location>
        <begin position="759"/>
        <end position="813"/>
    </location>
</feature>
<dbReference type="Gene3D" id="3.40.50.300">
    <property type="entry name" value="P-loop containing nucleotide triphosphate hydrolases"/>
    <property type="match status" value="1"/>
</dbReference>
<dbReference type="GO" id="GO:0006952">
    <property type="term" value="P:defense response"/>
    <property type="evidence" value="ECO:0007669"/>
    <property type="project" value="UniProtKB-KW"/>
</dbReference>
<dbReference type="KEGG" id="qsa:O6P43_010020"/>
<dbReference type="SUPFAM" id="SSF52540">
    <property type="entry name" value="P-loop containing nucleoside triphosphate hydrolases"/>
    <property type="match status" value="1"/>
</dbReference>
<dbReference type="PRINTS" id="PR00364">
    <property type="entry name" value="DISEASERSIST"/>
</dbReference>
<dbReference type="Pfam" id="PF00931">
    <property type="entry name" value="NB-ARC"/>
    <property type="match status" value="1"/>
</dbReference>
<feature type="domain" description="Disease resistance protein At4g27190-like leucine-rich repeats" evidence="6">
    <location>
        <begin position="882"/>
        <end position="969"/>
    </location>
</feature>
<dbReference type="InterPro" id="IPR027417">
    <property type="entry name" value="P-loop_NTPase"/>
</dbReference>
<evidence type="ECO:0000256" key="4">
    <source>
        <dbReference type="ARBA" id="ARBA00022840"/>
    </source>
</evidence>
<dbReference type="InterPro" id="IPR032675">
    <property type="entry name" value="LRR_dom_sf"/>
</dbReference>
<reference evidence="7" key="1">
    <citation type="journal article" date="2023" name="Science">
        <title>Elucidation of the pathway for biosynthesis of saponin adjuvants from the soapbark tree.</title>
        <authorList>
            <person name="Reed J."/>
            <person name="Orme A."/>
            <person name="El-Demerdash A."/>
            <person name="Owen C."/>
            <person name="Martin L.B.B."/>
            <person name="Misra R.C."/>
            <person name="Kikuchi S."/>
            <person name="Rejzek M."/>
            <person name="Martin A.C."/>
            <person name="Harkess A."/>
            <person name="Leebens-Mack J."/>
            <person name="Louveau T."/>
            <person name="Stephenson M.J."/>
            <person name="Osbourn A."/>
        </authorList>
    </citation>
    <scope>NUCLEOTIDE SEQUENCE</scope>
    <source>
        <strain evidence="7">S10</strain>
    </source>
</reference>
<evidence type="ECO:0000313" key="7">
    <source>
        <dbReference type="EMBL" id="KAJ7972078.1"/>
    </source>
</evidence>
<comment type="caution">
    <text evidence="7">The sequence shown here is derived from an EMBL/GenBank/DDBJ whole genome shotgun (WGS) entry which is preliminary data.</text>
</comment>
<comment type="similarity">
    <text evidence="1">Belongs to the disease resistance NB-LRR family.</text>
</comment>
<dbReference type="PANTHER" id="PTHR33463:SF198">
    <property type="entry name" value="RPP4C3"/>
    <property type="match status" value="1"/>
</dbReference>
<evidence type="ECO:0000256" key="1">
    <source>
        <dbReference type="ARBA" id="ARBA00008894"/>
    </source>
</evidence>
<dbReference type="EMBL" id="JARAOO010000004">
    <property type="protein sequence ID" value="KAJ7972078.1"/>
    <property type="molecule type" value="Genomic_DNA"/>
</dbReference>
<dbReference type="PANTHER" id="PTHR33463">
    <property type="entry name" value="NB-ARC DOMAIN-CONTAINING PROTEIN-RELATED"/>
    <property type="match status" value="1"/>
</dbReference>